<organism evidence="1 2">
    <name type="scientific">Crucibulum laeve</name>
    <dbReference type="NCBI Taxonomy" id="68775"/>
    <lineage>
        <taxon>Eukaryota</taxon>
        <taxon>Fungi</taxon>
        <taxon>Dikarya</taxon>
        <taxon>Basidiomycota</taxon>
        <taxon>Agaricomycotina</taxon>
        <taxon>Agaricomycetes</taxon>
        <taxon>Agaricomycetidae</taxon>
        <taxon>Agaricales</taxon>
        <taxon>Agaricineae</taxon>
        <taxon>Nidulariaceae</taxon>
        <taxon>Crucibulum</taxon>
    </lineage>
</organism>
<sequence>MPVHYNCKKFLRARILAHKRVRDSHCWELPLGGFPERRLRDIGLPALRTNTTLKKEPLTYALPQMDLGTSRKVWWKDREPTHFFPKQLVILFPSFLLRMTMLLRLLAGMSLESHSLLGNTEDIHPLRATATRTRRVNYGWDYRLSVEIQMVSGTFCSAEMVLTSRICGPRTMYYDDKVSVLAKTSTIFGNDY</sequence>
<accession>A0A5C3LML0</accession>
<keyword evidence="2" id="KW-1185">Reference proteome</keyword>
<dbReference type="EMBL" id="ML213653">
    <property type="protein sequence ID" value="TFK33196.1"/>
    <property type="molecule type" value="Genomic_DNA"/>
</dbReference>
<protein>
    <submittedName>
        <fullName evidence="1">Uncharacterized protein</fullName>
    </submittedName>
</protein>
<proteinExistence type="predicted"/>
<gene>
    <name evidence="1" type="ORF">BDQ12DRAFT_670462</name>
</gene>
<evidence type="ECO:0000313" key="2">
    <source>
        <dbReference type="Proteomes" id="UP000308652"/>
    </source>
</evidence>
<dbReference type="Proteomes" id="UP000308652">
    <property type="component" value="Unassembled WGS sequence"/>
</dbReference>
<reference evidence="1 2" key="1">
    <citation type="journal article" date="2019" name="Nat. Ecol. Evol.">
        <title>Megaphylogeny resolves global patterns of mushroom evolution.</title>
        <authorList>
            <person name="Varga T."/>
            <person name="Krizsan K."/>
            <person name="Foldi C."/>
            <person name="Dima B."/>
            <person name="Sanchez-Garcia M."/>
            <person name="Sanchez-Ramirez S."/>
            <person name="Szollosi G.J."/>
            <person name="Szarkandi J.G."/>
            <person name="Papp V."/>
            <person name="Albert L."/>
            <person name="Andreopoulos W."/>
            <person name="Angelini C."/>
            <person name="Antonin V."/>
            <person name="Barry K.W."/>
            <person name="Bougher N.L."/>
            <person name="Buchanan P."/>
            <person name="Buyck B."/>
            <person name="Bense V."/>
            <person name="Catcheside P."/>
            <person name="Chovatia M."/>
            <person name="Cooper J."/>
            <person name="Damon W."/>
            <person name="Desjardin D."/>
            <person name="Finy P."/>
            <person name="Geml J."/>
            <person name="Haridas S."/>
            <person name="Hughes K."/>
            <person name="Justo A."/>
            <person name="Karasinski D."/>
            <person name="Kautmanova I."/>
            <person name="Kiss B."/>
            <person name="Kocsube S."/>
            <person name="Kotiranta H."/>
            <person name="LaButti K.M."/>
            <person name="Lechner B.E."/>
            <person name="Liimatainen K."/>
            <person name="Lipzen A."/>
            <person name="Lukacs Z."/>
            <person name="Mihaltcheva S."/>
            <person name="Morgado L.N."/>
            <person name="Niskanen T."/>
            <person name="Noordeloos M.E."/>
            <person name="Ohm R.A."/>
            <person name="Ortiz-Santana B."/>
            <person name="Ovrebo C."/>
            <person name="Racz N."/>
            <person name="Riley R."/>
            <person name="Savchenko A."/>
            <person name="Shiryaev A."/>
            <person name="Soop K."/>
            <person name="Spirin V."/>
            <person name="Szebenyi C."/>
            <person name="Tomsovsky M."/>
            <person name="Tulloss R.E."/>
            <person name="Uehling J."/>
            <person name="Grigoriev I.V."/>
            <person name="Vagvolgyi C."/>
            <person name="Papp T."/>
            <person name="Martin F.M."/>
            <person name="Miettinen O."/>
            <person name="Hibbett D.S."/>
            <person name="Nagy L.G."/>
        </authorList>
    </citation>
    <scope>NUCLEOTIDE SEQUENCE [LARGE SCALE GENOMIC DNA]</scope>
    <source>
        <strain evidence="1 2">CBS 166.37</strain>
    </source>
</reference>
<dbReference type="AlphaFoldDB" id="A0A5C3LML0"/>
<name>A0A5C3LML0_9AGAR</name>
<evidence type="ECO:0000313" key="1">
    <source>
        <dbReference type="EMBL" id="TFK33196.1"/>
    </source>
</evidence>